<feature type="compositionally biased region" description="Low complexity" evidence="1">
    <location>
        <begin position="2178"/>
        <end position="2192"/>
    </location>
</feature>
<feature type="region of interest" description="Disordered" evidence="1">
    <location>
        <begin position="1120"/>
        <end position="1148"/>
    </location>
</feature>
<feature type="compositionally biased region" description="Basic and acidic residues" evidence="1">
    <location>
        <begin position="11"/>
        <end position="27"/>
    </location>
</feature>
<feature type="region of interest" description="Disordered" evidence="1">
    <location>
        <begin position="837"/>
        <end position="873"/>
    </location>
</feature>
<evidence type="ECO:0000313" key="2">
    <source>
        <dbReference type="EMBL" id="KAF9335819.1"/>
    </source>
</evidence>
<feature type="compositionally biased region" description="Polar residues" evidence="1">
    <location>
        <begin position="549"/>
        <end position="581"/>
    </location>
</feature>
<feature type="compositionally biased region" description="Polar residues" evidence="1">
    <location>
        <begin position="143"/>
        <end position="160"/>
    </location>
</feature>
<feature type="region of interest" description="Disordered" evidence="1">
    <location>
        <begin position="214"/>
        <end position="238"/>
    </location>
</feature>
<feature type="region of interest" description="Disordered" evidence="1">
    <location>
        <begin position="523"/>
        <end position="590"/>
    </location>
</feature>
<comment type="caution">
    <text evidence="2">The sequence shown here is derived from an EMBL/GenBank/DDBJ whole genome shotgun (WGS) entry which is preliminary data.</text>
</comment>
<accession>A0A9P5SQ40</accession>
<feature type="region of interest" description="Disordered" evidence="1">
    <location>
        <begin position="141"/>
        <end position="162"/>
    </location>
</feature>
<feature type="region of interest" description="Disordered" evidence="1">
    <location>
        <begin position="69"/>
        <end position="91"/>
    </location>
</feature>
<feature type="compositionally biased region" description="Polar residues" evidence="1">
    <location>
        <begin position="2225"/>
        <end position="2235"/>
    </location>
</feature>
<feature type="region of interest" description="Disordered" evidence="1">
    <location>
        <begin position="1713"/>
        <end position="1744"/>
    </location>
</feature>
<feature type="compositionally biased region" description="Polar residues" evidence="1">
    <location>
        <begin position="1958"/>
        <end position="1982"/>
    </location>
</feature>
<feature type="region of interest" description="Disordered" evidence="1">
    <location>
        <begin position="1946"/>
        <end position="2093"/>
    </location>
</feature>
<feature type="region of interest" description="Disordered" evidence="1">
    <location>
        <begin position="1879"/>
        <end position="1933"/>
    </location>
</feature>
<feature type="compositionally biased region" description="Low complexity" evidence="1">
    <location>
        <begin position="2236"/>
        <end position="2248"/>
    </location>
</feature>
<feature type="compositionally biased region" description="Polar residues" evidence="1">
    <location>
        <begin position="2206"/>
        <end position="2218"/>
    </location>
</feature>
<feature type="compositionally biased region" description="Basic and acidic residues" evidence="1">
    <location>
        <begin position="859"/>
        <end position="871"/>
    </location>
</feature>
<feature type="region of interest" description="Disordered" evidence="1">
    <location>
        <begin position="740"/>
        <end position="768"/>
    </location>
</feature>
<dbReference type="Proteomes" id="UP000696485">
    <property type="component" value="Unassembled WGS sequence"/>
</dbReference>
<feature type="compositionally biased region" description="Low complexity" evidence="1">
    <location>
        <begin position="1990"/>
        <end position="2011"/>
    </location>
</feature>
<feature type="compositionally biased region" description="Low complexity" evidence="1">
    <location>
        <begin position="1884"/>
        <end position="1894"/>
    </location>
</feature>
<feature type="compositionally biased region" description="Low complexity" evidence="1">
    <location>
        <begin position="2290"/>
        <end position="2300"/>
    </location>
</feature>
<feature type="region of interest" description="Disordered" evidence="1">
    <location>
        <begin position="1"/>
        <end position="48"/>
    </location>
</feature>
<feature type="compositionally biased region" description="Polar residues" evidence="1">
    <location>
        <begin position="2429"/>
        <end position="2439"/>
    </location>
</feature>
<feature type="region of interest" description="Disordered" evidence="1">
    <location>
        <begin position="2178"/>
        <end position="2522"/>
    </location>
</feature>
<feature type="region of interest" description="Disordered" evidence="1">
    <location>
        <begin position="1262"/>
        <end position="1307"/>
    </location>
</feature>
<keyword evidence="3" id="KW-1185">Reference proteome</keyword>
<feature type="compositionally biased region" description="Basic residues" evidence="1">
    <location>
        <begin position="2638"/>
        <end position="2650"/>
    </location>
</feature>
<feature type="compositionally biased region" description="Low complexity" evidence="1">
    <location>
        <begin position="214"/>
        <end position="229"/>
    </location>
</feature>
<feature type="compositionally biased region" description="Polar residues" evidence="1">
    <location>
        <begin position="2070"/>
        <end position="2080"/>
    </location>
</feature>
<feature type="region of interest" description="Disordered" evidence="1">
    <location>
        <begin position="1322"/>
        <end position="1350"/>
    </location>
</feature>
<feature type="compositionally biased region" description="Basic and acidic residues" evidence="1">
    <location>
        <begin position="2107"/>
        <end position="2116"/>
    </location>
</feature>
<feature type="compositionally biased region" description="Polar residues" evidence="1">
    <location>
        <begin position="69"/>
        <end position="78"/>
    </location>
</feature>
<feature type="compositionally biased region" description="Basic and acidic residues" evidence="1">
    <location>
        <begin position="2490"/>
        <end position="2501"/>
    </location>
</feature>
<feature type="compositionally biased region" description="Polar residues" evidence="1">
    <location>
        <begin position="1723"/>
        <end position="1740"/>
    </location>
</feature>
<feature type="region of interest" description="Disordered" evidence="1">
    <location>
        <begin position="2107"/>
        <end position="2129"/>
    </location>
</feature>
<name>A0A9P5SQ40_9FUNG</name>
<feature type="region of interest" description="Disordered" evidence="1">
    <location>
        <begin position="1766"/>
        <end position="1841"/>
    </location>
</feature>
<feature type="compositionally biased region" description="Low complexity" evidence="1">
    <location>
        <begin position="2322"/>
        <end position="2336"/>
    </location>
</feature>
<feature type="region of interest" description="Disordered" evidence="1">
    <location>
        <begin position="2599"/>
        <end position="2671"/>
    </location>
</feature>
<feature type="compositionally biased region" description="Acidic residues" evidence="1">
    <location>
        <begin position="1915"/>
        <end position="1924"/>
    </location>
</feature>
<feature type="compositionally biased region" description="Low complexity" evidence="1">
    <location>
        <begin position="2503"/>
        <end position="2522"/>
    </location>
</feature>
<feature type="region of interest" description="Disordered" evidence="1">
    <location>
        <begin position="701"/>
        <end position="725"/>
    </location>
</feature>
<feature type="compositionally biased region" description="Acidic residues" evidence="1">
    <location>
        <begin position="1265"/>
        <end position="1284"/>
    </location>
</feature>
<feature type="compositionally biased region" description="Low complexity" evidence="1">
    <location>
        <begin position="2453"/>
        <end position="2468"/>
    </location>
</feature>
<evidence type="ECO:0000256" key="1">
    <source>
        <dbReference type="SAM" id="MobiDB-lite"/>
    </source>
</evidence>
<feature type="compositionally biased region" description="Low complexity" evidence="1">
    <location>
        <begin position="2118"/>
        <end position="2129"/>
    </location>
</feature>
<reference evidence="2" key="1">
    <citation type="journal article" date="2020" name="Fungal Divers.">
        <title>Resolving the Mortierellaceae phylogeny through synthesis of multi-gene phylogenetics and phylogenomics.</title>
        <authorList>
            <person name="Vandepol N."/>
            <person name="Liber J."/>
            <person name="Desiro A."/>
            <person name="Na H."/>
            <person name="Kennedy M."/>
            <person name="Barry K."/>
            <person name="Grigoriev I.V."/>
            <person name="Miller A.N."/>
            <person name="O'Donnell K."/>
            <person name="Stajich J.E."/>
            <person name="Bonito G."/>
        </authorList>
    </citation>
    <scope>NUCLEOTIDE SEQUENCE</scope>
    <source>
        <strain evidence="2">NVP1</strain>
    </source>
</reference>
<evidence type="ECO:0000313" key="3">
    <source>
        <dbReference type="Proteomes" id="UP000696485"/>
    </source>
</evidence>
<gene>
    <name evidence="2" type="ORF">BG006_010534</name>
</gene>
<feature type="compositionally biased region" description="Low complexity" evidence="1">
    <location>
        <begin position="2347"/>
        <end position="2357"/>
    </location>
</feature>
<organism evidence="2 3">
    <name type="scientific">Podila minutissima</name>
    <dbReference type="NCBI Taxonomy" id="64525"/>
    <lineage>
        <taxon>Eukaryota</taxon>
        <taxon>Fungi</taxon>
        <taxon>Fungi incertae sedis</taxon>
        <taxon>Mucoromycota</taxon>
        <taxon>Mortierellomycotina</taxon>
        <taxon>Mortierellomycetes</taxon>
        <taxon>Mortierellales</taxon>
        <taxon>Mortierellaceae</taxon>
        <taxon>Podila</taxon>
    </lineage>
</organism>
<sequence length="2671" mass="289375">MASTHAMSGAFHKDESDNDYDHSHEDTSDSNEEFASASEGDDDLPWEPVVIRSPAISRASPIVPLQTPVVSPSQTISRGTPKLRERMRQSPVPYSKIVQAYLDPTTQLQSPEHVRMAWLQDQQETRQDSSDDDEDTHEIKIHTLQTHPTTDQTRTQSQIRPQPVPVRQDLHSAGVSKIHLSSTSVSSQSVHAIAPHLNPPASSYLTTRTHTTETIQTTEKTLSSISAPAESEEGESGWGFDDEKIQEEMIENKLEAHPESAEVITGQHFTEINHPGLEVPAAMSINLDEAIADDPEASWGFDEDISLSVESHLSPLAQDAIVPQEDTYPHIHNIHESVGTDDGWGYDDQGIEIAESAIQSELTENVEVHANSTHAWNDTAGQSISDEEDEDAWGNDLREVNVTGASAEDVQVPTQPPIPTSVSATFDLAQTELEVEDDAWGDDSQNIDIGLDNNPDIPNEAPQEEMLKDAWGQDNDLDITTQDISRNEHLESFPVGTAQDSHQLKVTQRSSIISEGTVDETSWRFDTDDIPETPLHKHVQHSTEEQHQHPNLSTQHVSTHFQADGSHLTQQEHAPSSTNVESDVHFDNHTTMDSKGQAELVISGFDDIEENSGDAWGYDDPVVEAHEPIVELIETAPADPVPLEHIHEVAQSSIDEAVKTEDVFEDHHHDTRDHISNGSDNEHDNEVREVLLAAQTSSFIDMEGSESSLGTGPMSSRSSRHMDSVDQDVSVEHHFHHESSVYGNSLLDDATGEQSSEVKDSSYSDTGSDIYNDLSTARAGMNASSNRLNEILDDDDYLEHMERGVPMNRSISTPYSDDEIQPEFIVEDELVELMERGERPLRGQALTHPSEDLEESEEADTHTDPIEHGIDGSKLATSFDATLELATEDSTEVASASETTTVTSTVILDTTLISSTEPELVETAHTVTLIDILSDVPELGSIEKAEKHVTTDLVGEAASLEKALSALEEPLEETVDSHEEQHSDAMHGLPSSDLQHVTDHQISLDVAIDEEDAWTDQDIQVAVGTTPRDTLAEVDTESPFSSLETDISVDVASNELHDEVHVQESHSDIVVQEHSEQSHPSSFKVGSILGRSESEQIGEIVEDAWGWDEQEVEVNLEIQKETPSVQSEEQSSGERSPTPGPSHIHDNEFASDPIESMFEKSHEDILFNSIDVRTGFENIPSVPIASKPFEVDDFFKNLELPTATSSEPTGAGASHLIEGFFAEPAPEVQETVLLDKEASSELLPSTQEQVIPTASIASPFKALEPEAEDQDYGDDGGAWDDESTWPDFAPKYVGDNQLSGEEQSGLENHSVVEELNELDLTRQDHGSLEGETDVPTSTLDVPQEEPSVQDADQWVDQVAAVETTEHVLDHAHKVTDIIFQPPQYEHVQEEHAATADPWDEDIDIEGLPVAEAETGPSHIADLIEAPIPFLGTHDLVVNDLEGDAWMEDIEGPSKVPSISAALVEEQPPASSSSILSALDDAIDDQTQGWGFDEDLAAEPIRDFKELVSSELTVPGASAPSSAIPPHDRLFTDDVHHLSTVANKLESPLSSPTLVFESILATTTTSSIEHHIENTEEHVEEEKEDAWDNYVNILEDTTKAHVPVDAIEPEENEKDACGDNIDGAALEELVKSQEFAIQDHEEDSWNNGDAVLEDLEEDLKAAIECQKAEIIESKMAPPQEDNSLSSHVVHETVLKVDNLKAGNINISAEALDDSWGFNMDDTPQEQPLSSQHLDSTYQSMPTPLEPVSLSKTQALLEVVSPVTAQKEQDVVTAEHSEEEDGLSPWQDVSPQSVSKRSDAAMSLGSEFESEYSVRSMDDEERTSPAPSHIHERSIDSSSSAACHSTTKISTIMSWTDLNDDEWQDEDTGITQELLHRTEAKTTPVSISSNSASASSTVKMPSVDVQELPDLSGADSWDFDQDDLESESPSIYMDKTPLASTFDLSRHTKTPDMSERSVLQHKTSFTSMTPSPGRTFSSYQSSLAGSVPPSPARAAIAPSTSSSSLSGNLASDSTAEVEDDSHLPLAIRQQRARLAARGKPLPPISKYKSTKDQTADKPAPSEAPALSPRLSDATSPVISFTSPVGAKSPVIPTATVSTDQKYLSPALQRQRERLEKKRAAAAAAASAPLSAARRLTVGEQSEQAVKPPSPLIAKAVLPSAVNKTVSPEVVKKIETVAFESLSSSTSSSGLSSRLMDAASPSHVEEFSIHQSPQQHESPILSSRVRRSSNTPTSPLQRSSFSMTSPTPSSPLANGFVRRSRDSHRPVVASGLEPQDTDVVRSSQSEVCRHSSRSSVSKAVLSSGWDNVTEDEEEPVVEEKKARFSGASFFKSSITSSSSQKEPDSVMDRSSPLLSSSSASGFYQQSVPGLDHDDDKGESIGSKSAFGIHTTLDKDPYGPASARSRKARSSFEGPSFDYKEDHEDGILIGSGPSPSVSFTSPTGAKRMSHRHDHHSSSSNNGYLGGSNSLLGDITSIMDEKKKYGGGQSSSNNHKCDDHDSDKKKAAASNASSSSSGSSANPPKSSGWSFGSWVSSAVAVATESIDKAYETLDPEYGRMKARGGGSPMSSEGGLEDHYNRKPGYVVGGSSLALGLASISTTGSHGVPVGAGSGSGKSSMSVERRASSDFAVSGSGSDAHAQHISHGHGHGHHSHGYGSPQQASPRMTRKNVGDSR</sequence>
<feature type="compositionally biased region" description="Polar residues" evidence="1">
    <location>
        <begin position="1121"/>
        <end position="1135"/>
    </location>
</feature>
<protein>
    <submittedName>
        <fullName evidence="2">Uncharacterized protein</fullName>
    </submittedName>
</protein>
<feature type="compositionally biased region" description="Polar residues" evidence="1">
    <location>
        <begin position="1296"/>
        <end position="1307"/>
    </location>
</feature>
<feature type="compositionally biased region" description="Polar residues" evidence="1">
    <location>
        <begin position="701"/>
        <end position="717"/>
    </location>
</feature>
<proteinExistence type="predicted"/>
<dbReference type="EMBL" id="JAAAUY010000084">
    <property type="protein sequence ID" value="KAF9335819.1"/>
    <property type="molecule type" value="Genomic_DNA"/>
</dbReference>